<sequence>MQFFYHQLGNEERLLVALKEALEYESQELSDLLESRSIIDLPLPSISSKKINTDKISSFKEALEEEVLEVLKERKN</sequence>
<proteinExistence type="predicted"/>
<dbReference type="EMBL" id="JAGGJA010000002">
    <property type="protein sequence ID" value="MCW9705811.1"/>
    <property type="molecule type" value="Genomic_DNA"/>
</dbReference>
<organism evidence="1 2">
    <name type="scientific">Fodinibius salsisoli</name>
    <dbReference type="NCBI Taxonomy" id="2820877"/>
    <lineage>
        <taxon>Bacteria</taxon>
        <taxon>Pseudomonadati</taxon>
        <taxon>Balneolota</taxon>
        <taxon>Balneolia</taxon>
        <taxon>Balneolales</taxon>
        <taxon>Balneolaceae</taxon>
        <taxon>Fodinibius</taxon>
    </lineage>
</organism>
<protein>
    <submittedName>
        <fullName evidence="1">Uncharacterized protein</fullName>
    </submittedName>
</protein>
<reference evidence="1 2" key="1">
    <citation type="submission" date="2021-03" db="EMBL/GenBank/DDBJ databases">
        <title>Aliifodinibius sp. nov., a new bacterium isolated from saline soil.</title>
        <authorList>
            <person name="Galisteo C."/>
            <person name="De La Haba R."/>
            <person name="Sanchez-Porro C."/>
            <person name="Ventosa A."/>
        </authorList>
    </citation>
    <scope>NUCLEOTIDE SEQUENCE [LARGE SCALE GENOMIC DNA]</scope>
    <source>
        <strain evidence="1 2">1BSP15-2V2</strain>
    </source>
</reference>
<comment type="caution">
    <text evidence="1">The sequence shown here is derived from an EMBL/GenBank/DDBJ whole genome shotgun (WGS) entry which is preliminary data.</text>
</comment>
<gene>
    <name evidence="1" type="ORF">J6I44_03040</name>
</gene>
<accession>A0ABT3PIQ5</accession>
<evidence type="ECO:0000313" key="2">
    <source>
        <dbReference type="Proteomes" id="UP001207918"/>
    </source>
</evidence>
<dbReference type="RefSeq" id="WP_265764479.1">
    <property type="nucleotide sequence ID" value="NZ_JAGGJA010000002.1"/>
</dbReference>
<dbReference type="Proteomes" id="UP001207918">
    <property type="component" value="Unassembled WGS sequence"/>
</dbReference>
<name>A0ABT3PIQ5_9BACT</name>
<evidence type="ECO:0000313" key="1">
    <source>
        <dbReference type="EMBL" id="MCW9705811.1"/>
    </source>
</evidence>
<keyword evidence="2" id="KW-1185">Reference proteome</keyword>